<proteinExistence type="predicted"/>
<accession>A0A1G4QRH3</accession>
<sequence length="216" mass="23224">MSDIIDSLTDGLKPVKPLRSWPLWLGALAGLIVAVLYIWFFYGPRPELTALMGGEWPRSHMPVVKPLMFLALGISALLGASGLVRPEGRPKLRYLMPVLIIGAIVFGALLVEFQHDGWAGTMVNLSDGVLICYMTILCGGMAGLIVLWRLWLRRSATSHPLSLGALSGLATASLMAATYALHCQGDAPVYLLLVYGMAVAILTGIAALLGGKLLRW</sequence>
<reference evidence="3" key="1">
    <citation type="submission" date="2016-10" db="EMBL/GenBank/DDBJ databases">
        <authorList>
            <person name="Varghese N."/>
            <person name="Submissions S."/>
        </authorList>
    </citation>
    <scope>NUCLEOTIDE SEQUENCE [LARGE SCALE GENOMIC DNA]</scope>
    <source>
        <strain evidence="3">CGMCC 1.3431</strain>
    </source>
</reference>
<name>A0A1G4QRH3_9CAUL</name>
<keyword evidence="1" id="KW-0472">Membrane</keyword>
<protein>
    <recommendedName>
        <fullName evidence="4">DUF1109 domain-containing protein</fullName>
    </recommendedName>
</protein>
<evidence type="ECO:0000313" key="3">
    <source>
        <dbReference type="Proteomes" id="UP000199150"/>
    </source>
</evidence>
<organism evidence="2 3">
    <name type="scientific">Asticcacaulis taihuensis</name>
    <dbReference type="NCBI Taxonomy" id="260084"/>
    <lineage>
        <taxon>Bacteria</taxon>
        <taxon>Pseudomonadati</taxon>
        <taxon>Pseudomonadota</taxon>
        <taxon>Alphaproteobacteria</taxon>
        <taxon>Caulobacterales</taxon>
        <taxon>Caulobacteraceae</taxon>
        <taxon>Asticcacaulis</taxon>
    </lineage>
</organism>
<feature type="transmembrane region" description="Helical" evidence="1">
    <location>
        <begin position="131"/>
        <end position="151"/>
    </location>
</feature>
<dbReference type="RefSeq" id="WP_090645534.1">
    <property type="nucleotide sequence ID" value="NZ_CBCRYE010000001.1"/>
</dbReference>
<evidence type="ECO:0008006" key="4">
    <source>
        <dbReference type="Google" id="ProtNLM"/>
    </source>
</evidence>
<dbReference type="OrthoDB" id="7172266at2"/>
<dbReference type="EMBL" id="FMTS01000001">
    <property type="protein sequence ID" value="SCW47210.1"/>
    <property type="molecule type" value="Genomic_DNA"/>
</dbReference>
<dbReference type="Pfam" id="PF06532">
    <property type="entry name" value="NrsF"/>
    <property type="match status" value="1"/>
</dbReference>
<feature type="transmembrane region" description="Helical" evidence="1">
    <location>
        <begin position="62"/>
        <end position="80"/>
    </location>
</feature>
<dbReference type="Proteomes" id="UP000199150">
    <property type="component" value="Unassembled WGS sequence"/>
</dbReference>
<gene>
    <name evidence="2" type="ORF">SAMN02927928_1465</name>
</gene>
<dbReference type="AlphaFoldDB" id="A0A1G4QRH3"/>
<feature type="transmembrane region" description="Helical" evidence="1">
    <location>
        <begin position="92"/>
        <end position="111"/>
    </location>
</feature>
<dbReference type="STRING" id="260084.SAMN02927928_1465"/>
<feature type="transmembrane region" description="Helical" evidence="1">
    <location>
        <begin position="187"/>
        <end position="210"/>
    </location>
</feature>
<keyword evidence="3" id="KW-1185">Reference proteome</keyword>
<dbReference type="InterPro" id="IPR009495">
    <property type="entry name" value="NrsF"/>
</dbReference>
<keyword evidence="1" id="KW-0812">Transmembrane</keyword>
<evidence type="ECO:0000313" key="2">
    <source>
        <dbReference type="EMBL" id="SCW47210.1"/>
    </source>
</evidence>
<evidence type="ECO:0000256" key="1">
    <source>
        <dbReference type="SAM" id="Phobius"/>
    </source>
</evidence>
<keyword evidence="1" id="KW-1133">Transmembrane helix</keyword>
<feature type="transmembrane region" description="Helical" evidence="1">
    <location>
        <begin position="163"/>
        <end position="181"/>
    </location>
</feature>
<feature type="transmembrane region" description="Helical" evidence="1">
    <location>
        <begin position="21"/>
        <end position="42"/>
    </location>
</feature>